<comment type="caution">
    <text evidence="1">The sequence shown here is derived from an EMBL/GenBank/DDBJ whole genome shotgun (WGS) entry which is preliminary data.</text>
</comment>
<evidence type="ECO:0000313" key="1">
    <source>
        <dbReference type="EMBL" id="PIR07488.1"/>
    </source>
</evidence>
<organism evidence="1 2">
    <name type="scientific">Candidatus Jorgensenbacteria bacterium CG11_big_fil_rev_8_21_14_0_20_38_23</name>
    <dbReference type="NCBI Taxonomy" id="1974594"/>
    <lineage>
        <taxon>Bacteria</taxon>
        <taxon>Candidatus Joergenseniibacteriota</taxon>
    </lineage>
</organism>
<dbReference type="CDD" id="cd00761">
    <property type="entry name" value="Glyco_tranf_GTA_type"/>
    <property type="match status" value="1"/>
</dbReference>
<dbReference type="SUPFAM" id="SSF53448">
    <property type="entry name" value="Nucleotide-diphospho-sugar transferases"/>
    <property type="match status" value="1"/>
</dbReference>
<dbReference type="Proteomes" id="UP000228867">
    <property type="component" value="Unassembled WGS sequence"/>
</dbReference>
<dbReference type="EMBL" id="PCWR01000019">
    <property type="protein sequence ID" value="PIR07488.1"/>
    <property type="molecule type" value="Genomic_DNA"/>
</dbReference>
<reference evidence="1 2" key="1">
    <citation type="submission" date="2017-09" db="EMBL/GenBank/DDBJ databases">
        <title>Depth-based differentiation of microbial function through sediment-hosted aquifers and enrichment of novel symbionts in the deep terrestrial subsurface.</title>
        <authorList>
            <person name="Probst A.J."/>
            <person name="Ladd B."/>
            <person name="Jarett J.K."/>
            <person name="Geller-Mcgrath D.E."/>
            <person name="Sieber C.M."/>
            <person name="Emerson J.B."/>
            <person name="Anantharaman K."/>
            <person name="Thomas B.C."/>
            <person name="Malmstrom R."/>
            <person name="Stieglmeier M."/>
            <person name="Klingl A."/>
            <person name="Woyke T."/>
            <person name="Ryan C.M."/>
            <person name="Banfield J.F."/>
        </authorList>
    </citation>
    <scope>NUCLEOTIDE SEQUENCE [LARGE SCALE GENOMIC DNA]</scope>
    <source>
        <strain evidence="1">CG11_big_fil_rev_8_21_14_0_20_38_23</strain>
    </source>
</reference>
<dbReference type="AlphaFoldDB" id="A0A2H0NF18"/>
<accession>A0A2H0NF18</accession>
<proteinExistence type="predicted"/>
<sequence length="262" mass="31039">MESATQQSGPREPKKMRTLAVIAVRDEESYLPGYFYHLRDFVDGFAVVDDGSLDKTAFLIKQEPKLKFSFRRDVRETDHFFEVENREILLRAAKELKAEWVLCCDADERYESSFLKELTSIQDHAEEIKKPVVGLRVLGLWNSAYTYRIDGSYGKLTKFVMFKVPNEISYTDRPHGSLHSPWLPSALRDAQFHWSTDWRIYHLRMIRPEDRKIRFEKFRRIDPENKWQSIGYSHLLDETGLELKEIERGREFNMRSLPNEIL</sequence>
<dbReference type="InterPro" id="IPR029044">
    <property type="entry name" value="Nucleotide-diphossugar_trans"/>
</dbReference>
<gene>
    <name evidence="1" type="ORF">COV54_00825</name>
</gene>
<name>A0A2H0NF18_9BACT</name>
<protein>
    <recommendedName>
        <fullName evidence="3">Glycosyltransferase 2-like domain-containing protein</fullName>
    </recommendedName>
</protein>
<evidence type="ECO:0000313" key="2">
    <source>
        <dbReference type="Proteomes" id="UP000228867"/>
    </source>
</evidence>
<dbReference type="Gene3D" id="3.90.550.10">
    <property type="entry name" value="Spore Coat Polysaccharide Biosynthesis Protein SpsA, Chain A"/>
    <property type="match status" value="1"/>
</dbReference>
<evidence type="ECO:0008006" key="3">
    <source>
        <dbReference type="Google" id="ProtNLM"/>
    </source>
</evidence>
<dbReference type="Pfam" id="PF13704">
    <property type="entry name" value="Glyco_tranf_2_4"/>
    <property type="match status" value="1"/>
</dbReference>